<evidence type="ECO:0000256" key="1">
    <source>
        <dbReference type="SAM" id="MobiDB-lite"/>
    </source>
</evidence>
<dbReference type="RefSeq" id="XP_060282070.1">
    <property type="nucleotide sequence ID" value="XM_060424721.1"/>
</dbReference>
<feature type="compositionally biased region" description="Basic and acidic residues" evidence="1">
    <location>
        <begin position="276"/>
        <end position="293"/>
    </location>
</feature>
<feature type="region of interest" description="Disordered" evidence="1">
    <location>
        <begin position="162"/>
        <end position="186"/>
    </location>
</feature>
<gene>
    <name evidence="2" type="ORF">QBC33DRAFT_454292</name>
</gene>
<evidence type="ECO:0008006" key="4">
    <source>
        <dbReference type="Google" id="ProtNLM"/>
    </source>
</evidence>
<dbReference type="AlphaFoldDB" id="A0AAJ0BXU2"/>
<reference evidence="2" key="1">
    <citation type="submission" date="2023-06" db="EMBL/GenBank/DDBJ databases">
        <title>Genome-scale phylogeny and comparative genomics of the fungal order Sordariales.</title>
        <authorList>
            <consortium name="Lawrence Berkeley National Laboratory"/>
            <person name="Hensen N."/>
            <person name="Bonometti L."/>
            <person name="Westerberg I."/>
            <person name="Brannstrom I.O."/>
            <person name="Guillou S."/>
            <person name="Cros-Aarteil S."/>
            <person name="Calhoun S."/>
            <person name="Haridas S."/>
            <person name="Kuo A."/>
            <person name="Mondo S."/>
            <person name="Pangilinan J."/>
            <person name="Riley R."/>
            <person name="Labutti K."/>
            <person name="Andreopoulos B."/>
            <person name="Lipzen A."/>
            <person name="Chen C."/>
            <person name="Yanf M."/>
            <person name="Daum C."/>
            <person name="Ng V."/>
            <person name="Clum A."/>
            <person name="Steindorff A."/>
            <person name="Ohm R."/>
            <person name="Martin F."/>
            <person name="Silar P."/>
            <person name="Natvig D."/>
            <person name="Lalanne C."/>
            <person name="Gautier V."/>
            <person name="Ament-Velasquez S.L."/>
            <person name="Kruys A."/>
            <person name="Hutchinson M.I."/>
            <person name="Powell A.J."/>
            <person name="Barry K."/>
            <person name="Miller A.N."/>
            <person name="Grigoriev I.V."/>
            <person name="Debuchy R."/>
            <person name="Gladieux P."/>
            <person name="Thoren M.H."/>
            <person name="Johannesson H."/>
        </authorList>
    </citation>
    <scope>NUCLEOTIDE SEQUENCE</scope>
    <source>
        <strain evidence="2">8032-3</strain>
    </source>
</reference>
<proteinExistence type="predicted"/>
<comment type="caution">
    <text evidence="2">The sequence shown here is derived from an EMBL/GenBank/DDBJ whole genome shotgun (WGS) entry which is preliminary data.</text>
</comment>
<organism evidence="2 3">
    <name type="scientific">Phialemonium atrogriseum</name>
    <dbReference type="NCBI Taxonomy" id="1093897"/>
    <lineage>
        <taxon>Eukaryota</taxon>
        <taxon>Fungi</taxon>
        <taxon>Dikarya</taxon>
        <taxon>Ascomycota</taxon>
        <taxon>Pezizomycotina</taxon>
        <taxon>Sordariomycetes</taxon>
        <taxon>Sordariomycetidae</taxon>
        <taxon>Cephalothecales</taxon>
        <taxon>Cephalothecaceae</taxon>
        <taxon>Phialemonium</taxon>
    </lineage>
</organism>
<dbReference type="GeneID" id="85307908"/>
<protein>
    <recommendedName>
        <fullName evidence="4">DNA mismatch repair protein HSM3 N-terminal domain-containing protein</fullName>
    </recommendedName>
</protein>
<sequence>MDTTTIPVTGVEELDLHLDQLMRDSSLALDAKLFDHVQLQLTESNIPPLIPLLLPKLVAILQQDDRDPALPASLATRLLSPVTFTQSLTLASEESLIHALSSPEPSVNLLAMTVLEKAARTADDAALLADMPQLFAELLRRWLLSPHAQVGAKGRRVLGDLLDTDSELPPLPPPPPSTGQAQGGQDQVLADMVKRRVPGRGKLWRLLFRTREPYQLLVDICSGRHPGTAPADGHQLSLAQGRLLDILPRLAVLDFHAVAASDFAAGRPTHATNGGVDHDHDDDHEEPGPDQHQQRRGGGGQQHEGLLQFAALRMVDRRDALMHLNLVEFMEGFVSLMRVAPERSPYKVETLRALLRGATADEDGGAALRAALLGLPDRTVPEEADDLRLWLREVLPGEAVRVAGGHWG</sequence>
<name>A0AAJ0BXU2_9PEZI</name>
<feature type="region of interest" description="Disordered" evidence="1">
    <location>
        <begin position="266"/>
        <end position="302"/>
    </location>
</feature>
<evidence type="ECO:0000313" key="3">
    <source>
        <dbReference type="Proteomes" id="UP001244011"/>
    </source>
</evidence>
<dbReference type="Proteomes" id="UP001244011">
    <property type="component" value="Unassembled WGS sequence"/>
</dbReference>
<evidence type="ECO:0000313" key="2">
    <source>
        <dbReference type="EMBL" id="KAK1765857.1"/>
    </source>
</evidence>
<dbReference type="Gene3D" id="1.25.10.50">
    <property type="match status" value="1"/>
</dbReference>
<keyword evidence="3" id="KW-1185">Reference proteome</keyword>
<dbReference type="EMBL" id="MU839013">
    <property type="protein sequence ID" value="KAK1765857.1"/>
    <property type="molecule type" value="Genomic_DNA"/>
</dbReference>
<accession>A0AAJ0BXU2</accession>